<proteinExistence type="predicted"/>
<evidence type="ECO:0000259" key="2">
    <source>
        <dbReference type="Pfam" id="PF01918"/>
    </source>
</evidence>
<evidence type="ECO:0000313" key="4">
    <source>
        <dbReference type="Proteomes" id="UP000298138"/>
    </source>
</evidence>
<dbReference type="OrthoDB" id="424402at2759"/>
<evidence type="ECO:0000256" key="1">
    <source>
        <dbReference type="SAM" id="MobiDB-lite"/>
    </source>
</evidence>
<evidence type="ECO:0000313" key="3">
    <source>
        <dbReference type="EMBL" id="TGZ82051.1"/>
    </source>
</evidence>
<dbReference type="GO" id="GO:0003676">
    <property type="term" value="F:nucleic acid binding"/>
    <property type="evidence" value="ECO:0007669"/>
    <property type="project" value="InterPro"/>
</dbReference>
<feature type="non-terminal residue" evidence="3">
    <location>
        <position position="1"/>
    </location>
</feature>
<protein>
    <recommendedName>
        <fullName evidence="2">DNA/RNA-binding protein Alba-like domain-containing protein</fullName>
    </recommendedName>
</protein>
<dbReference type="InParanoid" id="A0A4S2MZ93"/>
<accession>A0A4S2MZ93</accession>
<dbReference type="Pfam" id="PF01918">
    <property type="entry name" value="Alba"/>
    <property type="match status" value="1"/>
</dbReference>
<sequence length="145" mass="15949">PSQLPVLNIISSHKLSAKTTRCLETLYPSNNRDTARAVGIRAKGPVAAKAITLVEIIKRRIAEKGDTWWQYNVLSTSEARPKQAVKVATLSGDSNEGEDGGEEADEDPFTPYVEKPKKQPEVPLLTIYISLARIPEFAEKCGEQT</sequence>
<reference evidence="3 4" key="1">
    <citation type="submission" date="2019-04" db="EMBL/GenBank/DDBJ databases">
        <title>Comparative genomics and transcriptomics to analyze fruiting body development in filamentous ascomycetes.</title>
        <authorList>
            <consortium name="DOE Joint Genome Institute"/>
            <person name="Lutkenhaus R."/>
            <person name="Traeger S."/>
            <person name="Breuer J."/>
            <person name="Kuo A."/>
            <person name="Lipzen A."/>
            <person name="Pangilinan J."/>
            <person name="Dilworth D."/>
            <person name="Sandor L."/>
            <person name="Poggeler S."/>
            <person name="Barry K."/>
            <person name="Grigoriev I.V."/>
            <person name="Nowrousian M."/>
        </authorList>
    </citation>
    <scope>NUCLEOTIDE SEQUENCE [LARGE SCALE GENOMIC DNA]</scope>
    <source>
        <strain evidence="3 4">CBS 389.68</strain>
    </source>
</reference>
<gene>
    <name evidence="3" type="ORF">EX30DRAFT_292938</name>
</gene>
<feature type="compositionally biased region" description="Acidic residues" evidence="1">
    <location>
        <begin position="95"/>
        <end position="108"/>
    </location>
</feature>
<dbReference type="InterPro" id="IPR002775">
    <property type="entry name" value="DNA/RNA-bd_Alba-like"/>
</dbReference>
<feature type="region of interest" description="Disordered" evidence="1">
    <location>
        <begin position="87"/>
        <end position="117"/>
    </location>
</feature>
<dbReference type="EMBL" id="ML220116">
    <property type="protein sequence ID" value="TGZ82051.1"/>
    <property type="molecule type" value="Genomic_DNA"/>
</dbReference>
<dbReference type="Proteomes" id="UP000298138">
    <property type="component" value="Unassembled WGS sequence"/>
</dbReference>
<feature type="domain" description="DNA/RNA-binding protein Alba-like" evidence="2">
    <location>
        <begin position="11"/>
        <end position="77"/>
    </location>
</feature>
<dbReference type="AlphaFoldDB" id="A0A4S2MZ93"/>
<organism evidence="3 4">
    <name type="scientific">Ascodesmis nigricans</name>
    <dbReference type="NCBI Taxonomy" id="341454"/>
    <lineage>
        <taxon>Eukaryota</taxon>
        <taxon>Fungi</taxon>
        <taxon>Dikarya</taxon>
        <taxon>Ascomycota</taxon>
        <taxon>Pezizomycotina</taxon>
        <taxon>Pezizomycetes</taxon>
        <taxon>Pezizales</taxon>
        <taxon>Ascodesmidaceae</taxon>
        <taxon>Ascodesmis</taxon>
    </lineage>
</organism>
<name>A0A4S2MZ93_9PEZI</name>
<keyword evidence="4" id="KW-1185">Reference proteome</keyword>
<feature type="non-terminal residue" evidence="3">
    <location>
        <position position="145"/>
    </location>
</feature>